<feature type="compositionally biased region" description="Low complexity" evidence="1">
    <location>
        <begin position="168"/>
        <end position="178"/>
    </location>
</feature>
<feature type="region of interest" description="Disordered" evidence="1">
    <location>
        <begin position="33"/>
        <end position="178"/>
    </location>
</feature>
<evidence type="ECO:0000256" key="2">
    <source>
        <dbReference type="SAM" id="SignalP"/>
    </source>
</evidence>
<feature type="chain" id="PRO_5045109289" description="Outer membrane protein beta-barrel domain-containing protein" evidence="2">
    <location>
        <begin position="33"/>
        <end position="336"/>
    </location>
</feature>
<evidence type="ECO:0000313" key="3">
    <source>
        <dbReference type="EMBL" id="RVU43591.1"/>
    </source>
</evidence>
<dbReference type="EMBL" id="SADD01000006">
    <property type="protein sequence ID" value="RVU43591.1"/>
    <property type="molecule type" value="Genomic_DNA"/>
</dbReference>
<reference evidence="3 4" key="1">
    <citation type="submission" date="2019-01" db="EMBL/GenBank/DDBJ databases">
        <title>Lujinxingia litoralis gen. nov., sp. nov. and Lujinxingia sediminis gen. nov., sp. nov., new members in the order Bradymonadales, isolated from coastal sediment.</title>
        <authorList>
            <person name="Li C.-M."/>
        </authorList>
    </citation>
    <scope>NUCLEOTIDE SEQUENCE [LARGE SCALE GENOMIC DNA]</scope>
    <source>
        <strain evidence="3 4">SEH01</strain>
    </source>
</reference>
<evidence type="ECO:0000256" key="1">
    <source>
        <dbReference type="SAM" id="MobiDB-lite"/>
    </source>
</evidence>
<evidence type="ECO:0008006" key="5">
    <source>
        <dbReference type="Google" id="ProtNLM"/>
    </source>
</evidence>
<sequence length="336" mass="36656">MNATLLKPMTFALALMLSVPLAHISVIGEAQAGPGSILGESRDEDAPRSHRMQRRDRNERRESRSDRRRSRNDRSERQRDRSEGQRDRSERRTTRTTRPRSTSPRPSAARPGARPVGQPRVVTRPGTTRTTRTHVRTRHSTRHTTSVRSTTHIHHTSASDTRSHYNEPASPRSPSASPLDGYLTLGLGVGGFDANQLSESALPGNEFNLGLGVRGELLGFELGFHAGGYSFDPGVSGTNIAVMGLSGDLKLQPSLGIFEPYVMAGLGGYHYQDAILQETALGGAVRLGGGLDLRFNSFGLGLRYLYNVYGFGNDLSFSDGLSARSESLGLNASFYF</sequence>
<dbReference type="Proteomes" id="UP000282926">
    <property type="component" value="Unassembled WGS sequence"/>
</dbReference>
<feature type="compositionally biased region" description="Basic and acidic residues" evidence="1">
    <location>
        <begin position="72"/>
        <end position="93"/>
    </location>
</feature>
<protein>
    <recommendedName>
        <fullName evidence="5">Outer membrane protein beta-barrel domain-containing protein</fullName>
    </recommendedName>
</protein>
<feature type="compositionally biased region" description="Basic residues" evidence="1">
    <location>
        <begin position="131"/>
        <end position="142"/>
    </location>
</feature>
<keyword evidence="4" id="KW-1185">Reference proteome</keyword>
<name>A0ABY0CTA8_9DELT</name>
<feature type="compositionally biased region" description="Low complexity" evidence="1">
    <location>
        <begin position="99"/>
        <end position="130"/>
    </location>
</feature>
<gene>
    <name evidence="3" type="ORF">EA187_12250</name>
</gene>
<feature type="compositionally biased region" description="Basic and acidic residues" evidence="1">
    <location>
        <begin position="55"/>
        <end position="65"/>
    </location>
</feature>
<accession>A0ABY0CTA8</accession>
<dbReference type="RefSeq" id="WP_127780426.1">
    <property type="nucleotide sequence ID" value="NZ_SADD01000006.1"/>
</dbReference>
<proteinExistence type="predicted"/>
<feature type="signal peptide" evidence="2">
    <location>
        <begin position="1"/>
        <end position="32"/>
    </location>
</feature>
<comment type="caution">
    <text evidence="3">The sequence shown here is derived from an EMBL/GenBank/DDBJ whole genome shotgun (WGS) entry which is preliminary data.</text>
</comment>
<organism evidence="3 4">
    <name type="scientific">Lujinxingia sediminis</name>
    <dbReference type="NCBI Taxonomy" id="2480984"/>
    <lineage>
        <taxon>Bacteria</taxon>
        <taxon>Deltaproteobacteria</taxon>
        <taxon>Bradymonadales</taxon>
        <taxon>Lujinxingiaceae</taxon>
        <taxon>Lujinxingia</taxon>
    </lineage>
</organism>
<keyword evidence="2" id="KW-0732">Signal</keyword>
<evidence type="ECO:0000313" key="4">
    <source>
        <dbReference type="Proteomes" id="UP000282926"/>
    </source>
</evidence>